<dbReference type="AlphaFoldDB" id="A0AAE7NYM4"/>
<dbReference type="EMBL" id="CP030050">
    <property type="protein sequence ID" value="QOZ73682.1"/>
    <property type="molecule type" value="Genomic_DNA"/>
</dbReference>
<dbReference type="KEGG" id="barh:WN72_31645"/>
<dbReference type="Proteomes" id="UP000594015">
    <property type="component" value="Chromosome"/>
</dbReference>
<proteinExistence type="predicted"/>
<sequence length="60" mass="6510">MLAGALALPHRILLLLSGFLTAALLLLRVALAGVLTLLARILVLLLRHSGKLPCWTSERR</sequence>
<evidence type="ECO:0000313" key="1">
    <source>
        <dbReference type="EMBL" id="QOZ73682.1"/>
    </source>
</evidence>
<organism evidence="1 2">
    <name type="scientific">Bradyrhizobium arachidis</name>
    <dbReference type="NCBI Taxonomy" id="858423"/>
    <lineage>
        <taxon>Bacteria</taxon>
        <taxon>Pseudomonadati</taxon>
        <taxon>Pseudomonadota</taxon>
        <taxon>Alphaproteobacteria</taxon>
        <taxon>Hyphomicrobiales</taxon>
        <taxon>Nitrobacteraceae</taxon>
        <taxon>Bradyrhizobium</taxon>
    </lineage>
</organism>
<gene>
    <name evidence="1" type="ORF">WN72_31645</name>
</gene>
<reference evidence="1 2" key="1">
    <citation type="submission" date="2018-06" db="EMBL/GenBank/DDBJ databases">
        <title>Comparative genomics of Bradyrhizobium nodulating Arachidis hypogaea.</title>
        <authorList>
            <person name="Li Y."/>
        </authorList>
    </citation>
    <scope>NUCLEOTIDE SEQUENCE [LARGE SCALE GENOMIC DNA]</scope>
    <source>
        <strain evidence="1 2">CCBAU 051107</strain>
    </source>
</reference>
<name>A0AAE7NYM4_9BRAD</name>
<evidence type="ECO:0000313" key="2">
    <source>
        <dbReference type="Proteomes" id="UP000594015"/>
    </source>
</evidence>
<accession>A0AAE7NYM4</accession>
<protein>
    <submittedName>
        <fullName evidence="1">Uncharacterized protein</fullName>
    </submittedName>
</protein>